<protein>
    <submittedName>
        <fullName evidence="1">Uncharacterized protein</fullName>
    </submittedName>
</protein>
<keyword evidence="2" id="KW-1185">Reference proteome</keyword>
<evidence type="ECO:0000313" key="2">
    <source>
        <dbReference type="Proteomes" id="UP000198345"/>
    </source>
</evidence>
<organism evidence="1 2">
    <name type="scientific">Flavobacterium hercynium</name>
    <dbReference type="NCBI Taxonomy" id="387094"/>
    <lineage>
        <taxon>Bacteria</taxon>
        <taxon>Pseudomonadati</taxon>
        <taxon>Bacteroidota</taxon>
        <taxon>Flavobacteriia</taxon>
        <taxon>Flavobacteriales</taxon>
        <taxon>Flavobacteriaceae</taxon>
        <taxon>Flavobacterium</taxon>
    </lineage>
</organism>
<dbReference type="RefSeq" id="WP_089048067.1">
    <property type="nucleotide sequence ID" value="NZ_FXTV01000001.1"/>
</dbReference>
<dbReference type="AlphaFoldDB" id="A0A226HS21"/>
<name>A0A226HS21_9FLAO</name>
<sequence>MELNEIEKLENLNKLITRYFNSGNIVSDVYTPKININYYEVGFVITNLIKMCILTLNNDGHNWSSTNKKPVDVALVLEMVLEMFPLNEFELLAEINQLFVGDT</sequence>
<accession>A0A226HS21</accession>
<reference evidence="1 2" key="1">
    <citation type="submission" date="2016-11" db="EMBL/GenBank/DDBJ databases">
        <title>Whole genomes of Flavobacteriaceae.</title>
        <authorList>
            <person name="Stine C."/>
            <person name="Li C."/>
            <person name="Tadesse D."/>
        </authorList>
    </citation>
    <scope>NUCLEOTIDE SEQUENCE [LARGE SCALE GENOMIC DNA]</scope>
    <source>
        <strain evidence="1 2">DSM 18292</strain>
    </source>
</reference>
<comment type="caution">
    <text evidence="1">The sequence shown here is derived from an EMBL/GenBank/DDBJ whole genome shotgun (WGS) entry which is preliminary data.</text>
</comment>
<dbReference type="EMBL" id="MUGW01000002">
    <property type="protein sequence ID" value="OXA96270.1"/>
    <property type="molecule type" value="Genomic_DNA"/>
</dbReference>
<gene>
    <name evidence="1" type="ORF">B0A66_01475</name>
</gene>
<proteinExistence type="predicted"/>
<evidence type="ECO:0000313" key="1">
    <source>
        <dbReference type="EMBL" id="OXA96270.1"/>
    </source>
</evidence>
<dbReference type="Proteomes" id="UP000198345">
    <property type="component" value="Unassembled WGS sequence"/>
</dbReference>
<dbReference type="OrthoDB" id="1359238at2"/>